<evidence type="ECO:0000313" key="2">
    <source>
        <dbReference type="Proteomes" id="UP000244450"/>
    </source>
</evidence>
<proteinExistence type="predicted"/>
<reference evidence="1 2" key="1">
    <citation type="submission" date="2018-04" db="EMBL/GenBank/DDBJ databases">
        <title>Chitinophaga fuyangensis sp. nov., isolated from soil in a chemical factory.</title>
        <authorList>
            <person name="Chen K."/>
        </authorList>
    </citation>
    <scope>NUCLEOTIDE SEQUENCE [LARGE SCALE GENOMIC DNA]</scope>
    <source>
        <strain evidence="1 2">LY-1</strain>
    </source>
</reference>
<name>A0A2T7BMW6_9BACT</name>
<dbReference type="Proteomes" id="UP000244450">
    <property type="component" value="Unassembled WGS sequence"/>
</dbReference>
<accession>A0A2T7BMW6</accession>
<protein>
    <submittedName>
        <fullName evidence="1">Uncharacterized protein</fullName>
    </submittedName>
</protein>
<evidence type="ECO:0000313" key="1">
    <source>
        <dbReference type="EMBL" id="PUZ28989.1"/>
    </source>
</evidence>
<keyword evidence="2" id="KW-1185">Reference proteome</keyword>
<gene>
    <name evidence="1" type="ORF">DCC81_05835</name>
</gene>
<sequence>MSTKSTEFTVKLDGISLPEDKQKEIAAAINQLVIAKLGSLEMASSKAAGHSLVYQGIINGGILYNVQAAALQGLLKETFKQPTVGGAIILAH</sequence>
<dbReference type="RefSeq" id="WP_108685628.1">
    <property type="nucleotide sequence ID" value="NZ_QCYK01000001.1"/>
</dbReference>
<dbReference type="AlphaFoldDB" id="A0A2T7BMW6"/>
<organism evidence="1 2">
    <name type="scientific">Chitinophaga parva</name>
    <dbReference type="NCBI Taxonomy" id="2169414"/>
    <lineage>
        <taxon>Bacteria</taxon>
        <taxon>Pseudomonadati</taxon>
        <taxon>Bacteroidota</taxon>
        <taxon>Chitinophagia</taxon>
        <taxon>Chitinophagales</taxon>
        <taxon>Chitinophagaceae</taxon>
        <taxon>Chitinophaga</taxon>
    </lineage>
</organism>
<dbReference type="EMBL" id="QCYK01000001">
    <property type="protein sequence ID" value="PUZ28989.1"/>
    <property type="molecule type" value="Genomic_DNA"/>
</dbReference>
<comment type="caution">
    <text evidence="1">The sequence shown here is derived from an EMBL/GenBank/DDBJ whole genome shotgun (WGS) entry which is preliminary data.</text>
</comment>